<name>A0A9X3BTB6_9MYCO</name>
<dbReference type="EMBL" id="JACKVK010000008">
    <property type="protein sequence ID" value="MCV7421489.1"/>
    <property type="molecule type" value="Genomic_DNA"/>
</dbReference>
<organism evidence="1 2">
    <name type="scientific">Mycobacterium yunnanensis</name>
    <dbReference type="NCBI Taxonomy" id="368477"/>
    <lineage>
        <taxon>Bacteria</taxon>
        <taxon>Bacillati</taxon>
        <taxon>Actinomycetota</taxon>
        <taxon>Actinomycetes</taxon>
        <taxon>Mycobacteriales</taxon>
        <taxon>Mycobacteriaceae</taxon>
        <taxon>Mycobacterium</taxon>
    </lineage>
</organism>
<gene>
    <name evidence="1" type="ORF">H7K45_13150</name>
</gene>
<accession>A0A9X3BTB6</accession>
<sequence>MFQQLFVNGRECVANQLAGEVAYPGIPAAQSLKAQSEAEVAVAFRVSGARAERFSQVPVVLVVRGSVESPGTPIDLNLR</sequence>
<dbReference type="RefSeq" id="WP_263996257.1">
    <property type="nucleotide sequence ID" value="NZ_JACKVK010000008.1"/>
</dbReference>
<reference evidence="1" key="2">
    <citation type="journal article" date="2022" name="BMC Genomics">
        <title>Comparative genome analysis of mycobacteria focusing on tRNA and non-coding RNA.</title>
        <authorList>
            <person name="Behra P.R.K."/>
            <person name="Pettersson B.M.F."/>
            <person name="Ramesh M."/>
            <person name="Das S."/>
            <person name="Dasgupta S."/>
            <person name="Kirsebom L.A."/>
        </authorList>
    </citation>
    <scope>NUCLEOTIDE SEQUENCE</scope>
    <source>
        <strain evidence="1">DSM 44838</strain>
    </source>
</reference>
<evidence type="ECO:0000313" key="2">
    <source>
        <dbReference type="Proteomes" id="UP001141629"/>
    </source>
</evidence>
<reference evidence="1" key="1">
    <citation type="submission" date="2020-07" db="EMBL/GenBank/DDBJ databases">
        <authorList>
            <person name="Pettersson B.M.F."/>
            <person name="Behra P.R.K."/>
            <person name="Ramesh M."/>
            <person name="Das S."/>
            <person name="Dasgupta S."/>
            <person name="Kirsebom L.A."/>
        </authorList>
    </citation>
    <scope>NUCLEOTIDE SEQUENCE</scope>
    <source>
        <strain evidence="1">DSM 44838</strain>
    </source>
</reference>
<dbReference type="Proteomes" id="UP001141629">
    <property type="component" value="Unassembled WGS sequence"/>
</dbReference>
<keyword evidence="2" id="KW-1185">Reference proteome</keyword>
<proteinExistence type="predicted"/>
<comment type="caution">
    <text evidence="1">The sequence shown here is derived from an EMBL/GenBank/DDBJ whole genome shotgun (WGS) entry which is preliminary data.</text>
</comment>
<evidence type="ECO:0000313" key="1">
    <source>
        <dbReference type="EMBL" id="MCV7421489.1"/>
    </source>
</evidence>
<dbReference type="AlphaFoldDB" id="A0A9X3BTB6"/>
<protein>
    <submittedName>
        <fullName evidence="1">Uncharacterized protein</fullName>
    </submittedName>
</protein>